<proteinExistence type="predicted"/>
<protein>
    <recommendedName>
        <fullName evidence="3">Laminin EGF-like domain-containing protein</fullName>
    </recommendedName>
</protein>
<evidence type="ECO:0000313" key="1">
    <source>
        <dbReference type="EnsemblMetazoa" id="G31604.1:cds"/>
    </source>
</evidence>
<dbReference type="Proteomes" id="UP000005408">
    <property type="component" value="Unassembled WGS sequence"/>
</dbReference>
<organism evidence="1 2">
    <name type="scientific">Magallana gigas</name>
    <name type="common">Pacific oyster</name>
    <name type="synonym">Crassostrea gigas</name>
    <dbReference type="NCBI Taxonomy" id="29159"/>
    <lineage>
        <taxon>Eukaryota</taxon>
        <taxon>Metazoa</taxon>
        <taxon>Spiralia</taxon>
        <taxon>Lophotrochozoa</taxon>
        <taxon>Mollusca</taxon>
        <taxon>Bivalvia</taxon>
        <taxon>Autobranchia</taxon>
        <taxon>Pteriomorphia</taxon>
        <taxon>Ostreida</taxon>
        <taxon>Ostreoidea</taxon>
        <taxon>Ostreidae</taxon>
        <taxon>Magallana</taxon>
    </lineage>
</organism>
<dbReference type="AlphaFoldDB" id="A0A8W8M7E4"/>
<keyword evidence="2" id="KW-1185">Reference proteome</keyword>
<dbReference type="EnsemblMetazoa" id="G31604.1">
    <property type="protein sequence ID" value="G31604.1:cds"/>
    <property type="gene ID" value="G31604"/>
</dbReference>
<accession>A0A8W8M7E4</accession>
<reference evidence="1" key="1">
    <citation type="submission" date="2022-08" db="UniProtKB">
        <authorList>
            <consortium name="EnsemblMetazoa"/>
        </authorList>
    </citation>
    <scope>IDENTIFICATION</scope>
    <source>
        <strain evidence="1">05x7-T-G4-1.051#20</strain>
    </source>
</reference>
<sequence length="68" mass="7589">MIPHPTAVVYGCPTVGYYNGPECCPSDECRRCNLETGTCLECQPGYKGPQCEQNCDKGKDYYKKNDIC</sequence>
<name>A0A8W8M7E4_MAGGI</name>
<evidence type="ECO:0008006" key="3">
    <source>
        <dbReference type="Google" id="ProtNLM"/>
    </source>
</evidence>
<evidence type="ECO:0000313" key="2">
    <source>
        <dbReference type="Proteomes" id="UP000005408"/>
    </source>
</evidence>